<feature type="domain" description="EGF-like" evidence="10">
    <location>
        <begin position="1073"/>
        <end position="1112"/>
    </location>
</feature>
<evidence type="ECO:0000259" key="13">
    <source>
        <dbReference type="PROSITE" id="PS51233"/>
    </source>
</evidence>
<evidence type="ECO:0000256" key="7">
    <source>
        <dbReference type="SAM" id="MobiDB-lite"/>
    </source>
</evidence>
<dbReference type="Pfam" id="PF23263">
    <property type="entry name" value="C8-3_MUC4"/>
    <property type="match status" value="1"/>
</dbReference>
<evidence type="ECO:0000256" key="6">
    <source>
        <dbReference type="PROSITE-ProRule" id="PRU00076"/>
    </source>
</evidence>
<dbReference type="Pfam" id="PF00094">
    <property type="entry name" value="VWD"/>
    <property type="match status" value="1"/>
</dbReference>
<evidence type="ECO:0008006" key="16">
    <source>
        <dbReference type="Google" id="ProtNLM"/>
    </source>
</evidence>
<sequence length="1162" mass="130674">APYPQVTPLLCLLPAITTTASLRTDNGRSTVTPLPSTTSQTLPTSTRSTSTGNGATAFPVPPQPQKGVLLFRYGQHVGDRKFVRRAEDFTSPLFEPQIGFPLGSSLRDSLYFTDNGQIIFPDSDYQIFSYPHPLQRRFTGWDPVALVAPFWDDADFSSGWGTTYYQEYVTLYDEHYPLVQQVESLINKFTNSWDYKARWTLKVTWVNAPAYPADWTFRTSTYQAILSTDGSRSYTLFLYQSGSMQWDVTQRPGTSVLMGFSSGDGYFENSPLMSQPLWERYRPDQFLDSNSGLQGLQVYRLHREERPNYRLKCLQWLKSSPQWPRRGRNQISCPCSWQQGLWDLRFQPVSIGDTSFLGRQLCRFSSWQGGVCCSYGPWGELREGWRLQSPWQFDWELEPQDWCCRWNDKPYLCTQYWLRRPRVGCAGYRPPRPAWMFGDPHITTLDGANYTFNGLGDFLLVRAWDRNSSFLLQGRTAQTGSVQATNFIAFAAQYHSSSLGPIAVQWFLEPNDTIRVLLNNQTVTFETKHEDGEDREIFNATGVLLTRNGSMVSASFDGTTAITVTALSNILHASSSLPEEYRNHTEGLLGVWNDNPEDDFRMPNGSTFSRGSSEEALFHYGMTWKINETSLLGKKNDHLPSSFTPVFFSQLSGNKSLDENLVSSCNGQRQCIYDALLTRDTSTGLHTMMLFRRYQEMNATLNQYPPSIHGPHVLEAYRGNTTLFHYTSNAEDVTFSLGNHCTDVKLFENGTLLWTPNSLTPFTLEILARSTKVGLSSVLQPKTVVCNCSKESQCLYNKTSRVGNSSLEVAGCKCDGDTFGHYCERSKDPCEEQCFPNVSCIPGQGCEACPPNLTGDGRHCAALENSFLCQNKSCPVNYCYNHGHCYISQTLGCEPMCTCPPAFTDTRCFLAGNNFTPTMSPELPLRVIQLSLSEDENASMADVNASVAYRLGTLAVRAFLQNSKVEQIRPPAPASGSSTQHWKVISKFQYRPWGPVIHFLNNQLLDAVVEVFLPQVPTRSEGSRNNVVFHPISREDVRDEMALNLSTLKTYFSCSGYKGYHMVYSPQSGLTCVSPCSEGYCDHGGQCQHLPDGPRCSCVSFTIYTAWGERCEHLSVKLGAFFGILFGALSVLLLLGAAVFVVLRFWGCSATKYYDYHLDSES</sequence>
<comment type="caution">
    <text evidence="6">Lacks conserved residue(s) required for the propagation of feature annotation.</text>
</comment>
<dbReference type="PROSITE" id="PS51233">
    <property type="entry name" value="VWFD"/>
    <property type="match status" value="1"/>
</dbReference>
<feature type="domain" description="VWFD" evidence="13">
    <location>
        <begin position="432"/>
        <end position="632"/>
    </location>
</feature>
<dbReference type="Ensembl" id="ENSPCOT00000002240.1">
    <property type="protein sequence ID" value="ENSPCOP00000000643.1"/>
    <property type="gene ID" value="ENSPCOG00000001827.1"/>
</dbReference>
<comment type="subcellular location">
    <subcellularLocation>
        <location evidence="1">Membrane</location>
    </subcellularLocation>
</comment>
<evidence type="ECO:0000313" key="14">
    <source>
        <dbReference type="Ensembl" id="ENSPCOP00000000643.1"/>
    </source>
</evidence>
<keyword evidence="2 8" id="KW-0812">Transmembrane</keyword>
<evidence type="ECO:0000256" key="1">
    <source>
        <dbReference type="ARBA" id="ARBA00004370"/>
    </source>
</evidence>
<dbReference type="PROSITE" id="PS51220">
    <property type="entry name" value="NIDO"/>
    <property type="match status" value="1"/>
</dbReference>
<evidence type="ECO:0000259" key="12">
    <source>
        <dbReference type="PROSITE" id="PS51220"/>
    </source>
</evidence>
<dbReference type="InterPro" id="IPR001846">
    <property type="entry name" value="VWF_type-D"/>
</dbReference>
<dbReference type="InterPro" id="IPR056619">
    <property type="entry name" value="C8-3_MUC4"/>
</dbReference>
<dbReference type="SMART" id="SM00181">
    <property type="entry name" value="EGF"/>
    <property type="match status" value="3"/>
</dbReference>
<dbReference type="Pfam" id="PF06119">
    <property type="entry name" value="NIDO"/>
    <property type="match status" value="1"/>
</dbReference>
<dbReference type="GO" id="GO:0016020">
    <property type="term" value="C:membrane"/>
    <property type="evidence" value="ECO:0007669"/>
    <property type="project" value="UniProtKB-SubCell"/>
</dbReference>
<dbReference type="InterPro" id="IPR000742">
    <property type="entry name" value="EGF"/>
</dbReference>
<feature type="chain" id="PRO_5014366585" description="EGF-like domain-containing protein" evidence="9">
    <location>
        <begin position="22"/>
        <end position="1162"/>
    </location>
</feature>
<dbReference type="GO" id="GO:0005176">
    <property type="term" value="F:ErbB-2 class receptor binding"/>
    <property type="evidence" value="ECO:0007669"/>
    <property type="project" value="TreeGrafter"/>
</dbReference>
<feature type="domain" description="NIDO" evidence="12">
    <location>
        <begin position="149"/>
        <end position="304"/>
    </location>
</feature>
<dbReference type="PANTHER" id="PTHR13802">
    <property type="entry name" value="MUCIN 4-RELATED"/>
    <property type="match status" value="1"/>
</dbReference>
<keyword evidence="4 8" id="KW-0472">Membrane</keyword>
<feature type="region of interest" description="Disordered" evidence="7">
    <location>
        <begin position="24"/>
        <end position="59"/>
    </location>
</feature>
<evidence type="ECO:0000256" key="9">
    <source>
        <dbReference type="SAM" id="SignalP"/>
    </source>
</evidence>
<evidence type="ECO:0000256" key="2">
    <source>
        <dbReference type="ARBA" id="ARBA00022692"/>
    </source>
</evidence>
<dbReference type="PANTHER" id="PTHR13802:SF52">
    <property type="entry name" value="MUCIN-4"/>
    <property type="match status" value="1"/>
</dbReference>
<evidence type="ECO:0000313" key="15">
    <source>
        <dbReference type="Proteomes" id="UP000233160"/>
    </source>
</evidence>
<evidence type="ECO:0000256" key="5">
    <source>
        <dbReference type="ARBA" id="ARBA00023157"/>
    </source>
</evidence>
<reference evidence="14" key="1">
    <citation type="submission" date="2025-08" db="UniProtKB">
        <authorList>
            <consortium name="Ensembl"/>
        </authorList>
    </citation>
    <scope>IDENTIFICATION</scope>
</reference>
<dbReference type="SMART" id="SM00539">
    <property type="entry name" value="NIDO"/>
    <property type="match status" value="1"/>
</dbReference>
<accession>A0A2K6EFZ1</accession>
<evidence type="ECO:0000256" key="4">
    <source>
        <dbReference type="ARBA" id="ARBA00023136"/>
    </source>
</evidence>
<proteinExistence type="predicted"/>
<name>A0A2K6EFZ1_PROCO</name>
<dbReference type="SMART" id="SM00723">
    <property type="entry name" value="AMOP"/>
    <property type="match status" value="1"/>
</dbReference>
<keyword evidence="5 6" id="KW-1015">Disulfide bond</keyword>
<dbReference type="InterPro" id="IPR051495">
    <property type="entry name" value="Epithelial_Barrier/Signaling"/>
</dbReference>
<dbReference type="PROSITE" id="PS50026">
    <property type="entry name" value="EGF_3"/>
    <property type="match status" value="2"/>
</dbReference>
<dbReference type="InterPro" id="IPR005533">
    <property type="entry name" value="AMOP_dom"/>
</dbReference>
<dbReference type="SMART" id="SM00216">
    <property type="entry name" value="VWD"/>
    <property type="match status" value="1"/>
</dbReference>
<keyword evidence="3 8" id="KW-1133">Transmembrane helix</keyword>
<dbReference type="GeneTree" id="ENSGT00730000110943"/>
<dbReference type="AlphaFoldDB" id="A0A2K6EFZ1"/>
<keyword evidence="15" id="KW-1185">Reference proteome</keyword>
<reference evidence="14" key="2">
    <citation type="submission" date="2025-09" db="UniProtKB">
        <authorList>
            <consortium name="Ensembl"/>
        </authorList>
    </citation>
    <scope>IDENTIFICATION</scope>
</reference>
<feature type="transmembrane region" description="Helical" evidence="8">
    <location>
        <begin position="1120"/>
        <end position="1143"/>
    </location>
</feature>
<protein>
    <recommendedName>
        <fullName evidence="16">EGF-like domain-containing protein</fullName>
    </recommendedName>
</protein>
<feature type="domain" description="AMOP" evidence="11">
    <location>
        <begin position="305"/>
        <end position="420"/>
    </location>
</feature>
<feature type="domain" description="EGF-like" evidence="10">
    <location>
        <begin position="870"/>
        <end position="909"/>
    </location>
</feature>
<organism evidence="14 15">
    <name type="scientific">Propithecus coquereli</name>
    <name type="common">Coquerel's sifaka</name>
    <name type="synonym">Propithecus verreauxi coquereli</name>
    <dbReference type="NCBI Taxonomy" id="379532"/>
    <lineage>
        <taxon>Eukaryota</taxon>
        <taxon>Metazoa</taxon>
        <taxon>Chordata</taxon>
        <taxon>Craniata</taxon>
        <taxon>Vertebrata</taxon>
        <taxon>Euteleostomi</taxon>
        <taxon>Mammalia</taxon>
        <taxon>Eutheria</taxon>
        <taxon>Euarchontoglires</taxon>
        <taxon>Primates</taxon>
        <taxon>Strepsirrhini</taxon>
        <taxon>Lemuriformes</taxon>
        <taxon>Indriidae</taxon>
        <taxon>Propithecus</taxon>
    </lineage>
</organism>
<feature type="compositionally biased region" description="Low complexity" evidence="7">
    <location>
        <begin position="28"/>
        <end position="51"/>
    </location>
</feature>
<keyword evidence="6" id="KW-0245">EGF-like domain</keyword>
<dbReference type="Proteomes" id="UP000233160">
    <property type="component" value="Unassembled WGS sequence"/>
</dbReference>
<feature type="signal peptide" evidence="9">
    <location>
        <begin position="1"/>
        <end position="21"/>
    </location>
</feature>
<dbReference type="STRING" id="379532.ENSPCOP00000000643"/>
<feature type="disulfide bond" evidence="6">
    <location>
        <begin position="899"/>
        <end position="908"/>
    </location>
</feature>
<dbReference type="InterPro" id="IPR003886">
    <property type="entry name" value="NIDO_dom"/>
</dbReference>
<keyword evidence="9" id="KW-0732">Signal</keyword>
<dbReference type="GO" id="GO:0007160">
    <property type="term" value="P:cell-matrix adhesion"/>
    <property type="evidence" value="ECO:0007669"/>
    <property type="project" value="InterPro"/>
</dbReference>
<evidence type="ECO:0000259" key="10">
    <source>
        <dbReference type="PROSITE" id="PS50026"/>
    </source>
</evidence>
<evidence type="ECO:0000259" key="11">
    <source>
        <dbReference type="PROSITE" id="PS50856"/>
    </source>
</evidence>
<evidence type="ECO:0000256" key="3">
    <source>
        <dbReference type="ARBA" id="ARBA00022989"/>
    </source>
</evidence>
<dbReference type="PROSITE" id="PS50856">
    <property type="entry name" value="AMOP"/>
    <property type="match status" value="1"/>
</dbReference>
<evidence type="ECO:0000256" key="8">
    <source>
        <dbReference type="SAM" id="Phobius"/>
    </source>
</evidence>